<evidence type="ECO:0000256" key="7">
    <source>
        <dbReference type="ARBA" id="ARBA00022857"/>
    </source>
</evidence>
<dbReference type="FunFam" id="1.10.630.10:FF:000008">
    <property type="entry name" value="Cytochrome P450 71D8"/>
    <property type="match status" value="1"/>
</dbReference>
<organism evidence="15">
    <name type="scientific">Oryza meridionalis</name>
    <dbReference type="NCBI Taxonomy" id="40149"/>
    <lineage>
        <taxon>Eukaryota</taxon>
        <taxon>Viridiplantae</taxon>
        <taxon>Streptophyta</taxon>
        <taxon>Embryophyta</taxon>
        <taxon>Tracheophyta</taxon>
        <taxon>Spermatophyta</taxon>
        <taxon>Magnoliopsida</taxon>
        <taxon>Liliopsida</taxon>
        <taxon>Poales</taxon>
        <taxon>Poaceae</taxon>
        <taxon>BOP clade</taxon>
        <taxon>Oryzoideae</taxon>
        <taxon>Oryzeae</taxon>
        <taxon>Oryzinae</taxon>
        <taxon>Oryza</taxon>
    </lineage>
</organism>
<dbReference type="GO" id="GO:0020037">
    <property type="term" value="F:heme binding"/>
    <property type="evidence" value="ECO:0007669"/>
    <property type="project" value="InterPro"/>
</dbReference>
<reference evidence="15" key="2">
    <citation type="submission" date="2018-05" db="EMBL/GenBank/DDBJ databases">
        <title>OmerRS3 (Oryza meridionalis Reference Sequence Version 3).</title>
        <authorList>
            <person name="Zhang J."/>
            <person name="Kudrna D."/>
            <person name="Lee S."/>
            <person name="Talag J."/>
            <person name="Welchert J."/>
            <person name="Wing R.A."/>
        </authorList>
    </citation>
    <scope>NUCLEOTIDE SEQUENCE [LARGE SCALE GENOMIC DNA]</scope>
    <source>
        <strain evidence="15">cv. OR44</strain>
    </source>
</reference>
<dbReference type="HOGENOM" id="CLU_001570_4_1_1"/>
<dbReference type="InterPro" id="IPR001128">
    <property type="entry name" value="Cyt_P450"/>
</dbReference>
<evidence type="ECO:0000256" key="11">
    <source>
        <dbReference type="ARBA" id="ARBA00023033"/>
    </source>
</evidence>
<dbReference type="PANTHER" id="PTHR47956">
    <property type="entry name" value="CYTOCHROME P450 71B11-RELATED"/>
    <property type="match status" value="1"/>
</dbReference>
<evidence type="ECO:0000256" key="3">
    <source>
        <dbReference type="ARBA" id="ARBA00010617"/>
    </source>
</evidence>
<keyword evidence="12" id="KW-0472">Membrane</keyword>
<evidence type="ECO:0000256" key="10">
    <source>
        <dbReference type="ARBA" id="ARBA00023004"/>
    </source>
</evidence>
<dbReference type="STRING" id="40149.A0A0E0E469"/>
<dbReference type="InterPro" id="IPR002401">
    <property type="entry name" value="Cyt_P450_E_grp-I"/>
</dbReference>
<dbReference type="CDD" id="cd11072">
    <property type="entry name" value="CYP71-like"/>
    <property type="match status" value="1"/>
</dbReference>
<dbReference type="EnsemblPlants" id="OMERI06G22280.1">
    <property type="protein sequence ID" value="OMERI06G22280.1"/>
    <property type="gene ID" value="OMERI06G22280"/>
</dbReference>
<dbReference type="PRINTS" id="PR00385">
    <property type="entry name" value="P450"/>
</dbReference>
<feature type="chain" id="PRO_5002357602" description="Cytochrome P450" evidence="14">
    <location>
        <begin position="20"/>
        <end position="730"/>
    </location>
</feature>
<dbReference type="Gramene" id="OMERI06G22280.1">
    <property type="protein sequence ID" value="OMERI06G22280.1"/>
    <property type="gene ID" value="OMERI06G22280"/>
</dbReference>
<reference evidence="15" key="1">
    <citation type="submission" date="2015-04" db="UniProtKB">
        <authorList>
            <consortium name="EnsemblPlants"/>
        </authorList>
    </citation>
    <scope>IDENTIFICATION</scope>
</reference>
<evidence type="ECO:0000256" key="5">
    <source>
        <dbReference type="ARBA" id="ARBA00022692"/>
    </source>
</evidence>
<name>A0A0E0E469_9ORYZ</name>
<dbReference type="PRINTS" id="PR00463">
    <property type="entry name" value="EP450I"/>
</dbReference>
<evidence type="ECO:0000256" key="9">
    <source>
        <dbReference type="ARBA" id="ARBA00023002"/>
    </source>
</evidence>
<keyword evidence="11" id="KW-0503">Monooxygenase</keyword>
<evidence type="ECO:0000313" key="16">
    <source>
        <dbReference type="Proteomes" id="UP000008021"/>
    </source>
</evidence>
<evidence type="ECO:0000313" key="15">
    <source>
        <dbReference type="EnsemblPlants" id="OMERI06G22280.1"/>
    </source>
</evidence>
<dbReference type="Pfam" id="PF00067">
    <property type="entry name" value="p450"/>
    <property type="match status" value="2"/>
</dbReference>
<sequence>MADLHTYLYLGLALVSLLAVQLARRRRSSAAHGSGALRLPPGPWQLPVIGSLHHLAGKLPHQAMRDLARRHGPVMMLRLGEVPTLVVSSREAAREVTKTHDVSFATRPLSATTRVFSNGGRDIVFAPYGDYWRQLRKITVTELLSARRVASFRAIREEEVAAMLRAVAASAAAGRAVEMRPLLSAFVSDSTVRAVMGDRFPHRDVFLRELDRSIELVAGFNPADLWPSSRLAGCLTGTMRQAKKCWDTMSSILESTIQEHLQKNGSGGGGAGATDEDLIDVLLRIQKEGRLQFPFDMDDIKSVIQDVFGAGSETSATTLGWAIAELIRNPAAMKKATAEVRQAFAAAGAVSEGALGELRYLHLVIRETLRLHPPAPLLVPRECREPCKVLGYDVPRGTQVLVNIWAIGRDPRYWPGGSPEEFRPERFGDGEPAAVRDFKGTDYELLPFGAGRRMCPGMALGLANVELPLASLLFHFDWEVPGLADPAEFDMTEAFGITVRREANLVIRPILRVPMPGDVFGAGSETSATTLGWAIAELIRNPAAMKKATAEVRQAFAAAGAVSEGALGELRYLHLVIRETLRLHPPAPLLVPRECREPCKVLGYDVPRGTQVLVNIWAIGRDPRYWPGGSPEEFRPERFGDGEPAAVRDFKGTDYELLPFGAGRRMCPGMALGLANVELPLASLLFHFDWEVPGLADPAEFDMTEAFGITVRREANLVIRPILRVPMPGV</sequence>
<dbReference type="PROSITE" id="PS00086">
    <property type="entry name" value="CYTOCHROME_P450"/>
    <property type="match status" value="2"/>
</dbReference>
<evidence type="ECO:0000256" key="14">
    <source>
        <dbReference type="SAM" id="SignalP"/>
    </source>
</evidence>
<dbReference type="FunFam" id="1.10.630.10:FF:000126">
    <property type="entry name" value="Predicted protein"/>
    <property type="match status" value="1"/>
</dbReference>
<dbReference type="SUPFAM" id="SSF48264">
    <property type="entry name" value="Cytochrome P450"/>
    <property type="match status" value="2"/>
</dbReference>
<dbReference type="AlphaFoldDB" id="A0A0E0E469"/>
<keyword evidence="14" id="KW-0732">Signal</keyword>
<feature type="signal peptide" evidence="14">
    <location>
        <begin position="1"/>
        <end position="19"/>
    </location>
</feature>
<dbReference type="PANTHER" id="PTHR47956:SF30">
    <property type="entry name" value="OS06G0641500 PROTEIN"/>
    <property type="match status" value="1"/>
</dbReference>
<evidence type="ECO:0000256" key="4">
    <source>
        <dbReference type="ARBA" id="ARBA00022617"/>
    </source>
</evidence>
<dbReference type="GO" id="GO:0016102">
    <property type="term" value="P:diterpenoid biosynthetic process"/>
    <property type="evidence" value="ECO:0007669"/>
    <property type="project" value="UniProtKB-ARBA"/>
</dbReference>
<evidence type="ECO:0000256" key="6">
    <source>
        <dbReference type="ARBA" id="ARBA00022723"/>
    </source>
</evidence>
<dbReference type="Proteomes" id="UP000008021">
    <property type="component" value="Chromosome 6"/>
</dbReference>
<keyword evidence="10 13" id="KW-0408">Iron</keyword>
<protein>
    <recommendedName>
        <fullName evidence="17">Cytochrome P450</fullName>
    </recommendedName>
</protein>
<keyword evidence="7" id="KW-0521">NADP</keyword>
<evidence type="ECO:0000256" key="8">
    <source>
        <dbReference type="ARBA" id="ARBA00022989"/>
    </source>
</evidence>
<keyword evidence="9" id="KW-0560">Oxidoreductase</keyword>
<comment type="similarity">
    <text evidence="3">Belongs to the cytochrome P450 family.</text>
</comment>
<proteinExistence type="inferred from homology"/>
<accession>A0A0E0E469</accession>
<keyword evidence="6 13" id="KW-0479">Metal-binding</keyword>
<keyword evidence="4 13" id="KW-0349">Heme</keyword>
<dbReference type="InterPro" id="IPR050193">
    <property type="entry name" value="Cytochrome_P450_71"/>
</dbReference>
<feature type="binding site" description="axial binding residue" evidence="13">
    <location>
        <position position="455"/>
    </location>
    <ligand>
        <name>heme</name>
        <dbReference type="ChEBI" id="CHEBI:30413"/>
    </ligand>
    <ligandPart>
        <name>Fe</name>
        <dbReference type="ChEBI" id="CHEBI:18248"/>
    </ligandPart>
</feature>
<keyword evidence="5" id="KW-0812">Transmembrane</keyword>
<keyword evidence="16" id="KW-1185">Reference proteome</keyword>
<evidence type="ECO:0008006" key="17">
    <source>
        <dbReference type="Google" id="ProtNLM"/>
    </source>
</evidence>
<evidence type="ECO:0000256" key="1">
    <source>
        <dbReference type="ARBA" id="ARBA00001971"/>
    </source>
</evidence>
<comment type="subcellular location">
    <subcellularLocation>
        <location evidence="2">Membrane</location>
        <topology evidence="2">Single-pass membrane protein</topology>
    </subcellularLocation>
</comment>
<evidence type="ECO:0000256" key="2">
    <source>
        <dbReference type="ARBA" id="ARBA00004167"/>
    </source>
</evidence>
<dbReference type="InterPro" id="IPR036396">
    <property type="entry name" value="Cyt_P450_sf"/>
</dbReference>
<dbReference type="eggNOG" id="KOG0156">
    <property type="taxonomic scope" value="Eukaryota"/>
</dbReference>
<dbReference type="GO" id="GO:0016020">
    <property type="term" value="C:membrane"/>
    <property type="evidence" value="ECO:0007669"/>
    <property type="project" value="UniProtKB-SubCell"/>
</dbReference>
<dbReference type="GO" id="GO:0016705">
    <property type="term" value="F:oxidoreductase activity, acting on paired donors, with incorporation or reduction of molecular oxygen"/>
    <property type="evidence" value="ECO:0007669"/>
    <property type="project" value="InterPro"/>
</dbReference>
<evidence type="ECO:0000256" key="13">
    <source>
        <dbReference type="PIRSR" id="PIRSR602401-1"/>
    </source>
</evidence>
<dbReference type="GO" id="GO:0005506">
    <property type="term" value="F:iron ion binding"/>
    <property type="evidence" value="ECO:0007669"/>
    <property type="project" value="InterPro"/>
</dbReference>
<dbReference type="GO" id="GO:0004497">
    <property type="term" value="F:monooxygenase activity"/>
    <property type="evidence" value="ECO:0007669"/>
    <property type="project" value="UniProtKB-KW"/>
</dbReference>
<dbReference type="Gene3D" id="1.10.630.10">
    <property type="entry name" value="Cytochrome P450"/>
    <property type="match status" value="2"/>
</dbReference>
<dbReference type="InterPro" id="IPR017972">
    <property type="entry name" value="Cyt_P450_CS"/>
</dbReference>
<evidence type="ECO:0000256" key="12">
    <source>
        <dbReference type="ARBA" id="ARBA00023136"/>
    </source>
</evidence>
<comment type="cofactor">
    <cofactor evidence="1 13">
        <name>heme</name>
        <dbReference type="ChEBI" id="CHEBI:30413"/>
    </cofactor>
</comment>
<keyword evidence="8" id="KW-1133">Transmembrane helix</keyword>